<dbReference type="Pfam" id="PF22528">
    <property type="entry name" value="PRMT_C"/>
    <property type="match status" value="1"/>
</dbReference>
<dbReference type="eggNOG" id="COG4076">
    <property type="taxonomic scope" value="Bacteria"/>
</dbReference>
<evidence type="ECO:0000313" key="5">
    <source>
        <dbReference type="EMBL" id="AHH99598.1"/>
    </source>
</evidence>
<dbReference type="GO" id="GO:0032259">
    <property type="term" value="P:methylation"/>
    <property type="evidence" value="ECO:0007669"/>
    <property type="project" value="UniProtKB-KW"/>
</dbReference>
<evidence type="ECO:0000256" key="1">
    <source>
        <dbReference type="ARBA" id="ARBA00022603"/>
    </source>
</evidence>
<evidence type="ECO:0000256" key="2">
    <source>
        <dbReference type="ARBA" id="ARBA00022679"/>
    </source>
</evidence>
<accession>W5WEH8</accession>
<dbReference type="PANTHER" id="PTHR11006:SF4">
    <property type="entry name" value="PROTEIN ARGININE N-METHYLTRANSFERASE 7"/>
    <property type="match status" value="1"/>
</dbReference>
<dbReference type="AlphaFoldDB" id="W5WEH8"/>
<feature type="domain" description="Protein arginine N-methyltransferase" evidence="4">
    <location>
        <begin position="291"/>
        <end position="346"/>
    </location>
</feature>
<dbReference type="SUPFAM" id="SSF53335">
    <property type="entry name" value="S-adenosyl-L-methionine-dependent methyltransferases"/>
    <property type="match status" value="1"/>
</dbReference>
<name>W5WEH8_9PSEU</name>
<dbReference type="Gene3D" id="2.70.160.11">
    <property type="entry name" value="Hnrnp arginine n-methyltransferase1"/>
    <property type="match status" value="1"/>
</dbReference>
<sequence length="364" mass="39993">MQQQVDVMPPSRPARVPAMDTEDLVQTLLARGRVSMDRQDYGSAADYFGLAERLAEGSDSLPSLLLNRAVRKLVPRWHFAMLNDVERNQAYHDAIMASVRPGDLVLDIGTGSGLLALLAARAGAAQVVTCEVEPLIATVAEQIVRANGFDTRITVVNKASTDLRLGVDLPRRADVLVTEIFDCALLGENALPTLEHAREELLVAEPRIVPGRGRLWGQLVSSDRLRSHNHVSTACGFDVSGFNNLRSMEYFSTYLHNYPHLALTEPFPLLDVDFGADCPPNRELVKALPTVDGDCDAIAIWFELDLGAGVTLSNSPLHPDTHWRQAVQTFAAPLRCEAGIPVPLHVFHDRERVCVGTDREVRTP</sequence>
<dbReference type="InterPro" id="IPR055135">
    <property type="entry name" value="PRMT_dom"/>
</dbReference>
<evidence type="ECO:0000256" key="3">
    <source>
        <dbReference type="ARBA" id="ARBA00022691"/>
    </source>
</evidence>
<dbReference type="InterPro" id="IPR029063">
    <property type="entry name" value="SAM-dependent_MTases_sf"/>
</dbReference>
<dbReference type="GO" id="GO:0042054">
    <property type="term" value="F:histone methyltransferase activity"/>
    <property type="evidence" value="ECO:0007669"/>
    <property type="project" value="TreeGrafter"/>
</dbReference>
<organism evidence="5 6">
    <name type="scientific">Kutzneria albida DSM 43870</name>
    <dbReference type="NCBI Taxonomy" id="1449976"/>
    <lineage>
        <taxon>Bacteria</taxon>
        <taxon>Bacillati</taxon>
        <taxon>Actinomycetota</taxon>
        <taxon>Actinomycetes</taxon>
        <taxon>Pseudonocardiales</taxon>
        <taxon>Pseudonocardiaceae</taxon>
        <taxon>Kutzneria</taxon>
    </lineage>
</organism>
<dbReference type="Gene3D" id="3.40.50.150">
    <property type="entry name" value="Vaccinia Virus protein VP39"/>
    <property type="match status" value="1"/>
</dbReference>
<keyword evidence="6" id="KW-1185">Reference proteome</keyword>
<evidence type="ECO:0000313" key="6">
    <source>
        <dbReference type="Proteomes" id="UP000019225"/>
    </source>
</evidence>
<dbReference type="STRING" id="1449976.KALB_6238"/>
<dbReference type="PANTHER" id="PTHR11006">
    <property type="entry name" value="PROTEIN ARGININE N-METHYLTRANSFERASE"/>
    <property type="match status" value="1"/>
</dbReference>
<dbReference type="Pfam" id="PF06325">
    <property type="entry name" value="PrmA"/>
    <property type="match status" value="1"/>
</dbReference>
<dbReference type="KEGG" id="kal:KALB_6238"/>
<dbReference type="HOGENOM" id="CLU_017375_3_0_11"/>
<dbReference type="EMBL" id="CP007155">
    <property type="protein sequence ID" value="AHH99598.1"/>
    <property type="molecule type" value="Genomic_DNA"/>
</dbReference>
<dbReference type="FunFam" id="3.40.50.150:FF:000071">
    <property type="entry name" value="Protein arginine N-methyltransferase 7"/>
    <property type="match status" value="1"/>
</dbReference>
<proteinExistence type="predicted"/>
<keyword evidence="3" id="KW-0949">S-adenosyl-L-methionine</keyword>
<keyword evidence="2" id="KW-0808">Transferase</keyword>
<dbReference type="Proteomes" id="UP000019225">
    <property type="component" value="Chromosome"/>
</dbReference>
<dbReference type="PROSITE" id="PS51678">
    <property type="entry name" value="SAM_MT_PRMT"/>
    <property type="match status" value="1"/>
</dbReference>
<keyword evidence="1" id="KW-0489">Methyltransferase</keyword>
<gene>
    <name evidence="5" type="ORF">KALB_6238</name>
</gene>
<reference evidence="5 6" key="1">
    <citation type="journal article" date="2014" name="BMC Genomics">
        <title>Complete genome sequence of producer of the glycopeptide antibiotic Aculeximycin Kutzneria albida DSM 43870T, a representative of minor genus of Pseudonocardiaceae.</title>
        <authorList>
            <person name="Rebets Y."/>
            <person name="Tokovenko B."/>
            <person name="Lushchyk I."/>
            <person name="Ruckert C."/>
            <person name="Zaburannyi N."/>
            <person name="Bechthold A."/>
            <person name="Kalinowski J."/>
            <person name="Luzhetskyy A."/>
        </authorList>
    </citation>
    <scope>NUCLEOTIDE SEQUENCE [LARGE SCALE GENOMIC DNA]</scope>
    <source>
        <strain evidence="5">DSM 43870</strain>
    </source>
</reference>
<dbReference type="InterPro" id="IPR025799">
    <property type="entry name" value="Arg_MeTrfase"/>
</dbReference>
<protein>
    <recommendedName>
        <fullName evidence="4">Protein arginine N-methyltransferase domain-containing protein</fullName>
    </recommendedName>
</protein>
<dbReference type="PATRIC" id="fig|1449976.3.peg.6260"/>
<dbReference type="GO" id="GO:0016274">
    <property type="term" value="F:protein-arginine N-methyltransferase activity"/>
    <property type="evidence" value="ECO:0007669"/>
    <property type="project" value="InterPro"/>
</dbReference>
<evidence type="ECO:0000259" key="4">
    <source>
        <dbReference type="Pfam" id="PF22528"/>
    </source>
</evidence>